<proteinExistence type="predicted"/>
<reference evidence="1" key="1">
    <citation type="journal article" date="2021" name="PeerJ">
        <title>Extensive microbial diversity within the chicken gut microbiome revealed by metagenomics and culture.</title>
        <authorList>
            <person name="Gilroy R."/>
            <person name="Ravi A."/>
            <person name="Getino M."/>
            <person name="Pursley I."/>
            <person name="Horton D.L."/>
            <person name="Alikhan N.F."/>
            <person name="Baker D."/>
            <person name="Gharbi K."/>
            <person name="Hall N."/>
            <person name="Watson M."/>
            <person name="Adriaenssens E.M."/>
            <person name="Foster-Nyarko E."/>
            <person name="Jarju S."/>
            <person name="Secka A."/>
            <person name="Antonio M."/>
            <person name="Oren A."/>
            <person name="Chaudhuri R.R."/>
            <person name="La Ragione R."/>
            <person name="Hildebrand F."/>
            <person name="Pallen M.J."/>
        </authorList>
    </citation>
    <scope>NUCLEOTIDE SEQUENCE</scope>
    <source>
        <strain evidence="1">9264</strain>
    </source>
</reference>
<sequence>HCTLVKNQPLKTCAAQYQIPIAQLEELIQSLQTAELRIRSTFICHMPRQWEVVVGHHDTHRAPGMLTFEVDETVRLVCARVGVMIPVRITHIPDTVGDYYKGVILDVERSSMSYAPGDSALFSEDQIVTSAGVRRPRKPLPI</sequence>
<protein>
    <submittedName>
        <fullName evidence="1">Uncharacterized protein</fullName>
    </submittedName>
</protein>
<accession>A0A9D2RL66</accession>
<dbReference type="EMBL" id="DWUQ01000122">
    <property type="protein sequence ID" value="HJD44556.1"/>
    <property type="molecule type" value="Genomic_DNA"/>
</dbReference>
<evidence type="ECO:0000313" key="1">
    <source>
        <dbReference type="EMBL" id="HJD44556.1"/>
    </source>
</evidence>
<comment type="caution">
    <text evidence="1">The sequence shown here is derived from an EMBL/GenBank/DDBJ whole genome shotgun (WGS) entry which is preliminary data.</text>
</comment>
<gene>
    <name evidence="1" type="ORF">H9906_05970</name>
</gene>
<dbReference type="AlphaFoldDB" id="A0A9D2RL66"/>
<feature type="non-terminal residue" evidence="1">
    <location>
        <position position="1"/>
    </location>
</feature>
<dbReference type="Proteomes" id="UP000823889">
    <property type="component" value="Unassembled WGS sequence"/>
</dbReference>
<evidence type="ECO:0000313" key="2">
    <source>
        <dbReference type="Proteomes" id="UP000823889"/>
    </source>
</evidence>
<organism evidence="1 2">
    <name type="scientific">Candidatus Paenalcaligenes intestinipullorum</name>
    <dbReference type="NCBI Taxonomy" id="2838718"/>
    <lineage>
        <taxon>Bacteria</taxon>
        <taxon>Pseudomonadati</taxon>
        <taxon>Pseudomonadota</taxon>
        <taxon>Betaproteobacteria</taxon>
        <taxon>Burkholderiales</taxon>
        <taxon>Alcaligenaceae</taxon>
        <taxon>Paenalcaligenes</taxon>
    </lineage>
</organism>
<name>A0A9D2RL66_9BURK</name>
<reference evidence="1" key="2">
    <citation type="submission" date="2021-04" db="EMBL/GenBank/DDBJ databases">
        <authorList>
            <person name="Gilroy R."/>
        </authorList>
    </citation>
    <scope>NUCLEOTIDE SEQUENCE</scope>
    <source>
        <strain evidence="1">9264</strain>
    </source>
</reference>